<dbReference type="InterPro" id="IPR001841">
    <property type="entry name" value="Znf_RING"/>
</dbReference>
<keyword evidence="10" id="KW-1185">Reference proteome</keyword>
<feature type="domain" description="RING-type" evidence="8">
    <location>
        <begin position="230"/>
        <end position="272"/>
    </location>
</feature>
<dbReference type="GO" id="GO:0008270">
    <property type="term" value="F:zinc ion binding"/>
    <property type="evidence" value="ECO:0007669"/>
    <property type="project" value="UniProtKB-KW"/>
</dbReference>
<reference evidence="9 10" key="1">
    <citation type="journal article" date="2018" name="MBio">
        <title>Comparative Genomics Reveals the Core Gene Toolbox for the Fungus-Insect Symbiosis.</title>
        <authorList>
            <person name="Wang Y."/>
            <person name="Stata M."/>
            <person name="Wang W."/>
            <person name="Stajich J.E."/>
            <person name="White M.M."/>
            <person name="Moncalvo J.M."/>
        </authorList>
    </citation>
    <scope>NUCLEOTIDE SEQUENCE [LARGE SCALE GENOMIC DNA]</scope>
    <source>
        <strain evidence="9 10">AUS-77-4</strain>
    </source>
</reference>
<dbReference type="OrthoDB" id="8062037at2759"/>
<dbReference type="UniPathway" id="UPA00143"/>
<evidence type="ECO:0000313" key="9">
    <source>
        <dbReference type="EMBL" id="PVU97038.1"/>
    </source>
</evidence>
<feature type="chain" id="PRO_5015700737" description="RING-type domain-containing protein" evidence="7">
    <location>
        <begin position="21"/>
        <end position="306"/>
    </location>
</feature>
<evidence type="ECO:0000256" key="7">
    <source>
        <dbReference type="SAM" id="SignalP"/>
    </source>
</evidence>
<dbReference type="PANTHER" id="PTHR14155:SF632">
    <property type="entry name" value="RING-H2 FINGER PROTEIN ATL17-RELATED"/>
    <property type="match status" value="1"/>
</dbReference>
<evidence type="ECO:0000259" key="8">
    <source>
        <dbReference type="PROSITE" id="PS50089"/>
    </source>
</evidence>
<feature type="signal peptide" evidence="7">
    <location>
        <begin position="1"/>
        <end position="20"/>
    </location>
</feature>
<dbReference type="PANTHER" id="PTHR14155">
    <property type="entry name" value="RING FINGER DOMAIN-CONTAINING"/>
    <property type="match status" value="1"/>
</dbReference>
<keyword evidence="6" id="KW-1133">Transmembrane helix</keyword>
<protein>
    <recommendedName>
        <fullName evidence="8">RING-type domain-containing protein</fullName>
    </recommendedName>
</protein>
<dbReference type="InterPro" id="IPR053238">
    <property type="entry name" value="RING-H2_zinc_finger"/>
</dbReference>
<name>A0A2T9YXI4_9FUNG</name>
<proteinExistence type="predicted"/>
<dbReference type="Pfam" id="PF13639">
    <property type="entry name" value="zf-RING_2"/>
    <property type="match status" value="1"/>
</dbReference>
<evidence type="ECO:0000256" key="6">
    <source>
        <dbReference type="SAM" id="Phobius"/>
    </source>
</evidence>
<dbReference type="CDD" id="cd16454">
    <property type="entry name" value="RING-H2_PA-TM-RING"/>
    <property type="match status" value="1"/>
</dbReference>
<dbReference type="PROSITE" id="PS50089">
    <property type="entry name" value="ZF_RING_2"/>
    <property type="match status" value="1"/>
</dbReference>
<keyword evidence="6" id="KW-0812">Transmembrane</keyword>
<sequence>MSLLISFITVLLFYPFLISSQFTVTSNAFPQPTPPPGPISSTFAQPGLIPTGFSTTSTAFGQPNTPLGPVSTSGGFSSVNGPISTRSFFTTSNGLLCFSSSFNGTAFPVCTSPNNSTRYPSGGSSFSFLSGGVIAILVLVSLRFVFYYLRIRNQPLNQPHIINMQPSNVGRNKKKKITLTQEELESYSIIKLEDFISQTAKVSSSLPLPPNSLEKEQPHSYIEIGEDVECMICFEQINMDDDVRVIPCYHVFHSQCLDTWLTTQSCVCPTCRLNLKTVNDEDNTNTNVQQTPPPNTTTYQMPRPNS</sequence>
<evidence type="ECO:0000256" key="4">
    <source>
        <dbReference type="PROSITE-ProRule" id="PRU00175"/>
    </source>
</evidence>
<keyword evidence="2 4" id="KW-0863">Zinc-finger</keyword>
<evidence type="ECO:0000256" key="2">
    <source>
        <dbReference type="ARBA" id="ARBA00022771"/>
    </source>
</evidence>
<organism evidence="9 10">
    <name type="scientific">Furculomyces boomerangus</name>
    <dbReference type="NCBI Taxonomy" id="61424"/>
    <lineage>
        <taxon>Eukaryota</taxon>
        <taxon>Fungi</taxon>
        <taxon>Fungi incertae sedis</taxon>
        <taxon>Zoopagomycota</taxon>
        <taxon>Kickxellomycotina</taxon>
        <taxon>Harpellomycetes</taxon>
        <taxon>Harpellales</taxon>
        <taxon>Harpellaceae</taxon>
        <taxon>Furculomyces</taxon>
    </lineage>
</organism>
<comment type="caution">
    <text evidence="9">The sequence shown here is derived from an EMBL/GenBank/DDBJ whole genome shotgun (WGS) entry which is preliminary data.</text>
</comment>
<dbReference type="AlphaFoldDB" id="A0A2T9YXI4"/>
<keyword evidence="3" id="KW-0862">Zinc</keyword>
<dbReference type="InterPro" id="IPR013083">
    <property type="entry name" value="Znf_RING/FYVE/PHD"/>
</dbReference>
<evidence type="ECO:0000256" key="1">
    <source>
        <dbReference type="ARBA" id="ARBA00022723"/>
    </source>
</evidence>
<dbReference type="Proteomes" id="UP000245699">
    <property type="component" value="Unassembled WGS sequence"/>
</dbReference>
<evidence type="ECO:0000313" key="10">
    <source>
        <dbReference type="Proteomes" id="UP000245699"/>
    </source>
</evidence>
<dbReference type="EMBL" id="MBFT01000121">
    <property type="protein sequence ID" value="PVU97038.1"/>
    <property type="molecule type" value="Genomic_DNA"/>
</dbReference>
<dbReference type="STRING" id="61424.A0A2T9YXI4"/>
<dbReference type="GO" id="GO:0016567">
    <property type="term" value="P:protein ubiquitination"/>
    <property type="evidence" value="ECO:0007669"/>
    <property type="project" value="UniProtKB-UniPathway"/>
</dbReference>
<accession>A0A2T9YXI4</accession>
<feature type="transmembrane region" description="Helical" evidence="6">
    <location>
        <begin position="126"/>
        <end position="149"/>
    </location>
</feature>
<evidence type="ECO:0000256" key="3">
    <source>
        <dbReference type="ARBA" id="ARBA00022833"/>
    </source>
</evidence>
<evidence type="ECO:0000256" key="5">
    <source>
        <dbReference type="SAM" id="MobiDB-lite"/>
    </source>
</evidence>
<keyword evidence="1" id="KW-0479">Metal-binding</keyword>
<keyword evidence="6" id="KW-0472">Membrane</keyword>
<feature type="region of interest" description="Disordered" evidence="5">
    <location>
        <begin position="281"/>
        <end position="306"/>
    </location>
</feature>
<gene>
    <name evidence="9" type="ORF">BB559_002160</name>
</gene>
<feature type="compositionally biased region" description="Low complexity" evidence="5">
    <location>
        <begin position="284"/>
        <end position="300"/>
    </location>
</feature>
<dbReference type="Gene3D" id="3.30.40.10">
    <property type="entry name" value="Zinc/RING finger domain, C3HC4 (zinc finger)"/>
    <property type="match status" value="1"/>
</dbReference>
<keyword evidence="7" id="KW-0732">Signal</keyword>
<dbReference type="SMART" id="SM00184">
    <property type="entry name" value="RING"/>
    <property type="match status" value="1"/>
</dbReference>
<dbReference type="SUPFAM" id="SSF57850">
    <property type="entry name" value="RING/U-box"/>
    <property type="match status" value="1"/>
</dbReference>